<evidence type="ECO:0000313" key="2">
    <source>
        <dbReference type="EMBL" id="CAD9084114.1"/>
    </source>
</evidence>
<dbReference type="SUPFAM" id="SSF50729">
    <property type="entry name" value="PH domain-like"/>
    <property type="match status" value="1"/>
</dbReference>
<sequence>MSFSATPFSFHNPQGPSALTAAGDFHSPADATNAAVPCTISWPVLHFQENELNFQLLFIKSNHIIFLHPLTSEIISHHSIENIQKVSFDQSDEDVERSNGGGSLMNGGFGVAGSSSNKQTMSSDDAALYKLFRIVYKDQNSRSSSRRSNANTVTTDIGIFLSKDANEIVNAIISRMKQQKKQRMQDMNRYEDTQSMRDQQQNNHMDFGSSPVDYFGGGADLQSTMDEEKFTPYRYTIQSGHYQYQVFGVDKHGKLYPHSVAVFSHFIKHMDTRTKRIFAQHTYDHIVSVELQEQNRIRIRYENDNDYIFICSDHDRAELVCLLKGRVYLYQLLKSNAGISFLYADETNSTDVDTDSQREDDEEDTLRNLKEAGDFPTNFSYQNEYMANQDPFRFDPDMIKAVQLLQQQPHVLNQMNMGFDLDEYDFDPLNLDFGADETDVAHHLNNIKIGMEVWKLKRRKKGGAMHKRFMRFDDDCMIRWGAKRNKLKRSCQVVSILTGEDAEFPQNKGNKEYAFILKSADGDNDMCCAARDQNEFNSWKNGVAFLLKRRQETLRNMERTQEQSHLRQGDTLGGPPAKPPLPLMPRNMPPMASSSMLGGF</sequence>
<gene>
    <name evidence="2" type="ORF">PCOS0759_LOCUS7368</name>
</gene>
<evidence type="ECO:0008006" key="3">
    <source>
        <dbReference type="Google" id="ProtNLM"/>
    </source>
</evidence>
<protein>
    <recommendedName>
        <fullName evidence="3">PH domain-containing protein</fullName>
    </recommendedName>
</protein>
<feature type="region of interest" description="Disordered" evidence="1">
    <location>
        <begin position="557"/>
        <end position="600"/>
    </location>
</feature>
<accession>A0A7S1PJV8</accession>
<reference evidence="2" key="1">
    <citation type="submission" date="2021-01" db="EMBL/GenBank/DDBJ databases">
        <authorList>
            <person name="Corre E."/>
            <person name="Pelletier E."/>
            <person name="Niang G."/>
            <person name="Scheremetjew M."/>
            <person name="Finn R."/>
            <person name="Kale V."/>
            <person name="Holt S."/>
            <person name="Cochrane G."/>
            <person name="Meng A."/>
            <person name="Brown T."/>
            <person name="Cohen L."/>
        </authorList>
    </citation>
    <scope>NUCLEOTIDE SEQUENCE</scope>
    <source>
        <strain evidence="2">WS</strain>
    </source>
</reference>
<name>A0A7S1PJV8_9EUKA</name>
<evidence type="ECO:0000256" key="1">
    <source>
        <dbReference type="SAM" id="MobiDB-lite"/>
    </source>
</evidence>
<dbReference type="EMBL" id="HBGD01008936">
    <property type="protein sequence ID" value="CAD9084114.1"/>
    <property type="molecule type" value="Transcribed_RNA"/>
</dbReference>
<organism evidence="2">
    <name type="scientific">Percolomonas cosmopolitus</name>
    <dbReference type="NCBI Taxonomy" id="63605"/>
    <lineage>
        <taxon>Eukaryota</taxon>
        <taxon>Discoba</taxon>
        <taxon>Heterolobosea</taxon>
        <taxon>Tetramitia</taxon>
        <taxon>Eutetramitia</taxon>
        <taxon>Percolomonadidae</taxon>
        <taxon>Percolomonas</taxon>
    </lineage>
</organism>
<feature type="compositionally biased region" description="Basic and acidic residues" evidence="1">
    <location>
        <begin position="557"/>
        <end position="568"/>
    </location>
</feature>
<dbReference type="AlphaFoldDB" id="A0A7S1PJV8"/>
<dbReference type="InterPro" id="IPR011993">
    <property type="entry name" value="PH-like_dom_sf"/>
</dbReference>
<dbReference type="Gene3D" id="2.30.29.30">
    <property type="entry name" value="Pleckstrin-homology domain (PH domain)/Phosphotyrosine-binding domain (PTB)"/>
    <property type="match status" value="1"/>
</dbReference>
<proteinExistence type="predicted"/>